<dbReference type="PANTHER" id="PTHR31170">
    <property type="entry name" value="BNAC04G53230D PROTEIN"/>
    <property type="match status" value="1"/>
</dbReference>
<dbReference type="Pfam" id="PF03140">
    <property type="entry name" value="DUF247"/>
    <property type="match status" value="1"/>
</dbReference>
<gene>
    <name evidence="1" type="ORF">O6P43_026973</name>
</gene>
<reference evidence="1" key="1">
    <citation type="journal article" date="2023" name="Science">
        <title>Elucidation of the pathway for biosynthesis of saponin adjuvants from the soapbark tree.</title>
        <authorList>
            <person name="Reed J."/>
            <person name="Orme A."/>
            <person name="El-Demerdash A."/>
            <person name="Owen C."/>
            <person name="Martin L.B.B."/>
            <person name="Misra R.C."/>
            <person name="Kikuchi S."/>
            <person name="Rejzek M."/>
            <person name="Martin A.C."/>
            <person name="Harkess A."/>
            <person name="Leebens-Mack J."/>
            <person name="Louveau T."/>
            <person name="Stephenson M.J."/>
            <person name="Osbourn A."/>
        </authorList>
    </citation>
    <scope>NUCLEOTIDE SEQUENCE</scope>
    <source>
        <strain evidence="1">S10</strain>
    </source>
</reference>
<name>A0AAD7PDE3_QUISA</name>
<dbReference type="EMBL" id="JARAOO010000011">
    <property type="protein sequence ID" value="KAJ7950834.1"/>
    <property type="molecule type" value="Genomic_DNA"/>
</dbReference>
<keyword evidence="2" id="KW-1185">Reference proteome</keyword>
<accession>A0AAD7PDE3</accession>
<dbReference type="InterPro" id="IPR004158">
    <property type="entry name" value="DUF247_pln"/>
</dbReference>
<evidence type="ECO:0000313" key="2">
    <source>
        <dbReference type="Proteomes" id="UP001163823"/>
    </source>
</evidence>
<protein>
    <submittedName>
        <fullName evidence="1">Uncharacterized protein</fullName>
    </submittedName>
</protein>
<comment type="caution">
    <text evidence="1">The sequence shown here is derived from an EMBL/GenBank/DDBJ whole genome shotgun (WGS) entry which is preliminary data.</text>
</comment>
<proteinExistence type="predicted"/>
<dbReference type="PANTHER" id="PTHR31170:SF9">
    <property type="entry name" value="PROTEIN, PUTATIVE (DUF247)-RELATED"/>
    <property type="match status" value="1"/>
</dbReference>
<dbReference type="AlphaFoldDB" id="A0AAD7PDE3"/>
<organism evidence="1 2">
    <name type="scientific">Quillaja saponaria</name>
    <name type="common">Soap bark tree</name>
    <dbReference type="NCBI Taxonomy" id="32244"/>
    <lineage>
        <taxon>Eukaryota</taxon>
        <taxon>Viridiplantae</taxon>
        <taxon>Streptophyta</taxon>
        <taxon>Embryophyta</taxon>
        <taxon>Tracheophyta</taxon>
        <taxon>Spermatophyta</taxon>
        <taxon>Magnoliopsida</taxon>
        <taxon>eudicotyledons</taxon>
        <taxon>Gunneridae</taxon>
        <taxon>Pentapetalae</taxon>
        <taxon>rosids</taxon>
        <taxon>fabids</taxon>
        <taxon>Fabales</taxon>
        <taxon>Quillajaceae</taxon>
        <taxon>Quillaja</taxon>
    </lineage>
</organism>
<evidence type="ECO:0000313" key="1">
    <source>
        <dbReference type="EMBL" id="KAJ7950834.1"/>
    </source>
</evidence>
<sequence>MTNDQCECIIDILENYDEAICIYRVPPNLRQVNAKAYTPQFISVGPFHHGKHELKAMEVKKKIYQHEFQKSRNLTRAFSEFKDYIEKTEGDIRRCYAAAGDSDSLPRGKEFVDMIELDAIFIMEFFLRSVESEKNGDEYKDDYVLSKPWLKKGIELDLILLENQIPFSILTELYTFVDVNYQQAERRDNITKDMAGGFLDLACEYFKHYCPVKNAEHLPVKEKEVRHLTDLIRSFYIPIELKSCLTTSPDDNTICSATELQEAGVTFKAVSDRCLLDIKFNKPKSLNYLPCLSFLLFNKSVKPSLELPKLTVESKTENVLQNLIALKQCHSPNHQYICNYIALIDGLIYSKEDLGLLLRRNVIVNRLGNHAAVKKMINSLRKEIVISSTCYQELITKLKGHHNAIWNRRMETLSSVYFRDLWRTSLTIVGLAVLAFTFIPFL</sequence>
<dbReference type="Proteomes" id="UP001163823">
    <property type="component" value="Chromosome 11"/>
</dbReference>
<dbReference type="KEGG" id="qsa:O6P43_026973"/>